<dbReference type="RefSeq" id="WP_094269317.1">
    <property type="nucleotide sequence ID" value="NZ_NOIH01000024.1"/>
</dbReference>
<dbReference type="OrthoDB" id="9157362at2"/>
<keyword evidence="3" id="KW-1185">Reference proteome</keyword>
<dbReference type="EMBL" id="NOIH01000024">
    <property type="protein sequence ID" value="OYD52931.1"/>
    <property type="molecule type" value="Genomic_DNA"/>
</dbReference>
<gene>
    <name evidence="2" type="ORF">CGK74_15380</name>
</gene>
<evidence type="ECO:0000313" key="3">
    <source>
        <dbReference type="Proteomes" id="UP000215181"/>
    </source>
</evidence>
<sequence>MTISMTNNTAALPLAQTLPPFLQPAPSDTDGTPSRRDHSATALRRGRLQQSARKDAATLRKVEVDSYTSSQSLSETRRSMPLDPTLTTPTTPTTQEASTPTKPVDAILHSLAANRELATKKAVREALREAGLPGRPAYIDQVFAYRAEHNKHRWTRTTRRAVAHTGKECPARPQTSAPSKPVLLPSGTPQERINSRRRATLKSVAVNLLRYGAAGGSSFNVNFSNDPSKIGYIVDMDCNWDTYGGSFKGWRANEDHHTVTIPYQWLTRVFDRDLEDLSGLLTLDAIPVSSGCPDIELYRAVWARQGRGFSVINERGFIARCGDYDFHADTAEGALKGIRRKMTAAGERAKPRSPLSITNEEFIKRFSRRDKDCMVGLDDARESGSCEDGILQWCENVGIDPARGSIPLHEALEAFSREPQTEVRLAVIQAARRYRREQRVAAQAA</sequence>
<feature type="region of interest" description="Disordered" evidence="1">
    <location>
        <begin position="1"/>
        <end position="101"/>
    </location>
</feature>
<name>A0A235EVC9_9RHOO</name>
<evidence type="ECO:0000313" key="2">
    <source>
        <dbReference type="EMBL" id="OYD52931.1"/>
    </source>
</evidence>
<comment type="caution">
    <text evidence="2">The sequence shown here is derived from an EMBL/GenBank/DDBJ whole genome shotgun (WGS) entry which is preliminary data.</text>
</comment>
<proteinExistence type="predicted"/>
<protein>
    <submittedName>
        <fullName evidence="2">Uncharacterized protein</fullName>
    </submittedName>
</protein>
<dbReference type="Proteomes" id="UP000215181">
    <property type="component" value="Unassembled WGS sequence"/>
</dbReference>
<accession>A0A235EVC9</accession>
<dbReference type="AlphaFoldDB" id="A0A235EVC9"/>
<feature type="region of interest" description="Disordered" evidence="1">
    <location>
        <begin position="159"/>
        <end position="195"/>
    </location>
</feature>
<feature type="compositionally biased region" description="Polar residues" evidence="1">
    <location>
        <begin position="1"/>
        <end position="10"/>
    </location>
</feature>
<organism evidence="2 3">
    <name type="scientific">Thauera propionica</name>
    <dbReference type="NCBI Taxonomy" id="2019431"/>
    <lineage>
        <taxon>Bacteria</taxon>
        <taxon>Pseudomonadati</taxon>
        <taxon>Pseudomonadota</taxon>
        <taxon>Betaproteobacteria</taxon>
        <taxon>Rhodocyclales</taxon>
        <taxon>Zoogloeaceae</taxon>
        <taxon>Thauera</taxon>
    </lineage>
</organism>
<evidence type="ECO:0000256" key="1">
    <source>
        <dbReference type="SAM" id="MobiDB-lite"/>
    </source>
</evidence>
<feature type="compositionally biased region" description="Low complexity" evidence="1">
    <location>
        <begin position="84"/>
        <end position="101"/>
    </location>
</feature>
<reference evidence="2 3" key="1">
    <citation type="submission" date="2017-07" db="EMBL/GenBank/DDBJ databases">
        <title>Thauera sp. KNDSS-Mac4 genome sequence and assembly.</title>
        <authorList>
            <person name="Mayilraj S."/>
        </authorList>
    </citation>
    <scope>NUCLEOTIDE SEQUENCE [LARGE SCALE GENOMIC DNA]</scope>
    <source>
        <strain evidence="2 3">KNDSS-Mac4</strain>
    </source>
</reference>
<feature type="compositionally biased region" description="Basic and acidic residues" evidence="1">
    <location>
        <begin position="52"/>
        <end position="64"/>
    </location>
</feature>